<evidence type="ECO:0000256" key="5">
    <source>
        <dbReference type="PROSITE-ProRule" id="PRU00552"/>
    </source>
</evidence>
<gene>
    <name evidence="10" type="ORF">H9X83_09475</name>
</gene>
<evidence type="ECO:0000256" key="3">
    <source>
        <dbReference type="ARBA" id="ARBA00022806"/>
    </source>
</evidence>
<evidence type="ECO:0000259" key="8">
    <source>
        <dbReference type="PROSITE" id="PS51194"/>
    </source>
</evidence>
<dbReference type="CDD" id="cd18787">
    <property type="entry name" value="SF2_C_DEAD"/>
    <property type="match status" value="1"/>
</dbReference>
<keyword evidence="3 10" id="KW-0347">Helicase</keyword>
<feature type="compositionally biased region" description="Basic and acidic residues" evidence="6">
    <location>
        <begin position="375"/>
        <end position="392"/>
    </location>
</feature>
<evidence type="ECO:0000256" key="6">
    <source>
        <dbReference type="SAM" id="MobiDB-lite"/>
    </source>
</evidence>
<name>A0ABS2GA79_9FIRM</name>
<dbReference type="InterPro" id="IPR044742">
    <property type="entry name" value="DEAD/DEAH_RhlB"/>
</dbReference>
<evidence type="ECO:0000256" key="2">
    <source>
        <dbReference type="ARBA" id="ARBA00022801"/>
    </source>
</evidence>
<keyword evidence="4" id="KW-0067">ATP-binding</keyword>
<evidence type="ECO:0000313" key="11">
    <source>
        <dbReference type="Proteomes" id="UP000729290"/>
    </source>
</evidence>
<dbReference type="PROSITE" id="PS51192">
    <property type="entry name" value="HELICASE_ATP_BIND_1"/>
    <property type="match status" value="1"/>
</dbReference>
<dbReference type="InterPro" id="IPR011545">
    <property type="entry name" value="DEAD/DEAH_box_helicase_dom"/>
</dbReference>
<dbReference type="SUPFAM" id="SSF52540">
    <property type="entry name" value="P-loop containing nucleoside triphosphate hydrolases"/>
    <property type="match status" value="1"/>
</dbReference>
<dbReference type="PANTHER" id="PTHR47963:SF7">
    <property type="entry name" value="ATP-DEPENDENT RNA HELICASE YFML-RELATED"/>
    <property type="match status" value="1"/>
</dbReference>
<dbReference type="InterPro" id="IPR001650">
    <property type="entry name" value="Helicase_C-like"/>
</dbReference>
<keyword evidence="2" id="KW-0378">Hydrolase</keyword>
<evidence type="ECO:0000259" key="7">
    <source>
        <dbReference type="PROSITE" id="PS51192"/>
    </source>
</evidence>
<reference evidence="10 11" key="1">
    <citation type="journal article" date="2021" name="Sci. Rep.">
        <title>The distribution of antibiotic resistance genes in chicken gut microbiota commensals.</title>
        <authorList>
            <person name="Juricova H."/>
            <person name="Matiasovicova J."/>
            <person name="Kubasova T."/>
            <person name="Cejkova D."/>
            <person name="Rychlik I."/>
        </authorList>
    </citation>
    <scope>NUCLEOTIDE SEQUENCE [LARGE SCALE GENOMIC DNA]</scope>
    <source>
        <strain evidence="10 11">An431b</strain>
    </source>
</reference>
<dbReference type="PROSITE" id="PS51194">
    <property type="entry name" value="HELICASE_CTER"/>
    <property type="match status" value="1"/>
</dbReference>
<dbReference type="InterPro" id="IPR027417">
    <property type="entry name" value="P-loop_NTPase"/>
</dbReference>
<feature type="short sequence motif" description="Q motif" evidence="5">
    <location>
        <begin position="3"/>
        <end position="31"/>
    </location>
</feature>
<keyword evidence="11" id="KW-1185">Reference proteome</keyword>
<dbReference type="GO" id="GO:0004386">
    <property type="term" value="F:helicase activity"/>
    <property type="evidence" value="ECO:0007669"/>
    <property type="project" value="UniProtKB-KW"/>
</dbReference>
<feature type="domain" description="Helicase ATP-binding" evidence="7">
    <location>
        <begin position="34"/>
        <end position="206"/>
    </location>
</feature>
<evidence type="ECO:0000259" key="9">
    <source>
        <dbReference type="PROSITE" id="PS51195"/>
    </source>
</evidence>
<feature type="compositionally biased region" description="Basic residues" evidence="6">
    <location>
        <begin position="402"/>
        <end position="418"/>
    </location>
</feature>
<dbReference type="SMART" id="SM00487">
    <property type="entry name" value="DEXDc"/>
    <property type="match status" value="1"/>
</dbReference>
<dbReference type="PROSITE" id="PS51195">
    <property type="entry name" value="Q_MOTIF"/>
    <property type="match status" value="1"/>
</dbReference>
<dbReference type="EMBL" id="JACSNV010000013">
    <property type="protein sequence ID" value="MBM6878381.1"/>
    <property type="molecule type" value="Genomic_DNA"/>
</dbReference>
<evidence type="ECO:0000256" key="1">
    <source>
        <dbReference type="ARBA" id="ARBA00022741"/>
    </source>
</evidence>
<evidence type="ECO:0000313" key="10">
    <source>
        <dbReference type="EMBL" id="MBM6878381.1"/>
    </source>
</evidence>
<dbReference type="CDD" id="cd00268">
    <property type="entry name" value="DEADc"/>
    <property type="match status" value="1"/>
</dbReference>
<feature type="domain" description="Helicase C-terminal" evidence="8">
    <location>
        <begin position="235"/>
        <end position="389"/>
    </location>
</feature>
<dbReference type="Gene3D" id="3.40.50.300">
    <property type="entry name" value="P-loop containing nucleotide triphosphate hydrolases"/>
    <property type="match status" value="2"/>
</dbReference>
<feature type="domain" description="DEAD-box RNA helicase Q" evidence="9">
    <location>
        <begin position="3"/>
        <end position="31"/>
    </location>
</feature>
<comment type="caution">
    <text evidence="10">The sequence shown here is derived from an EMBL/GenBank/DDBJ whole genome shotgun (WGS) entry which is preliminary data.</text>
</comment>
<dbReference type="Proteomes" id="UP000729290">
    <property type="component" value="Unassembled WGS sequence"/>
</dbReference>
<dbReference type="Pfam" id="PF00271">
    <property type="entry name" value="Helicase_C"/>
    <property type="match status" value="1"/>
</dbReference>
<sequence>MEKDFMALGVSEALQKGLAAQRITVPTPIQEKMIPAIAGGQDVIGRSETGSGKTLAYLLPLFMKIDPQVRGTQIMVLTPTHELAAQVHRQAELLAQNSGLDIRSALIIGTAGIRRQMERLKEKPQIVVGSTGRILDLIRKKKIQAHLVKTIVLDEGDRLMDDGNLASVEAVIKTTLRDRQLVLLSASVSEEAEKRARGLMKENVMFVEGGAQTGAVPENIDHYFILTAPREKFVMLRKVLAGEKPEKAMVFLNNPENIEVTVDKLCYHGIAAAGIYGLAGKTDRKNALEDFRAGRVRVLVASDIGARGLDIPGVTHVINLDIPEDPTHYLHRAGRCGRQQAKGTAISIVTPYERRWIHKYEKAWGLKFRQKDMVGGKLADSTKTKKDLEKKGGKQPAGASGGKKKAAAPKPPFAKRKK</sequence>
<dbReference type="InterPro" id="IPR014001">
    <property type="entry name" value="Helicase_ATP-bd"/>
</dbReference>
<evidence type="ECO:0000256" key="4">
    <source>
        <dbReference type="ARBA" id="ARBA00022840"/>
    </source>
</evidence>
<dbReference type="RefSeq" id="WP_205134133.1">
    <property type="nucleotide sequence ID" value="NZ_JACSNT010000013.1"/>
</dbReference>
<dbReference type="InterPro" id="IPR050547">
    <property type="entry name" value="DEAD_box_RNA_helicases"/>
</dbReference>
<proteinExistence type="predicted"/>
<organism evidence="10 11">
    <name type="scientific">Anaerotignum lactatifermentans</name>
    <dbReference type="NCBI Taxonomy" id="160404"/>
    <lineage>
        <taxon>Bacteria</taxon>
        <taxon>Bacillati</taxon>
        <taxon>Bacillota</taxon>
        <taxon>Clostridia</taxon>
        <taxon>Lachnospirales</taxon>
        <taxon>Anaerotignaceae</taxon>
        <taxon>Anaerotignum</taxon>
    </lineage>
</organism>
<accession>A0ABS2GA79</accession>
<feature type="region of interest" description="Disordered" evidence="6">
    <location>
        <begin position="375"/>
        <end position="418"/>
    </location>
</feature>
<dbReference type="InterPro" id="IPR014014">
    <property type="entry name" value="RNA_helicase_DEAD_Q_motif"/>
</dbReference>
<dbReference type="SMART" id="SM00490">
    <property type="entry name" value="HELICc"/>
    <property type="match status" value="1"/>
</dbReference>
<dbReference type="PANTHER" id="PTHR47963">
    <property type="entry name" value="DEAD-BOX ATP-DEPENDENT RNA HELICASE 47, MITOCHONDRIAL"/>
    <property type="match status" value="1"/>
</dbReference>
<dbReference type="Pfam" id="PF00270">
    <property type="entry name" value="DEAD"/>
    <property type="match status" value="1"/>
</dbReference>
<protein>
    <submittedName>
        <fullName evidence="10">DEAD/DEAH box helicase</fullName>
    </submittedName>
</protein>
<keyword evidence="1" id="KW-0547">Nucleotide-binding</keyword>